<comment type="subcellular location">
    <subcellularLocation>
        <location evidence="1">Membrane</location>
        <topology evidence="1">Single-pass type I membrane protein</topology>
    </subcellularLocation>
</comment>
<reference evidence="8 9" key="1">
    <citation type="submission" date="2019-11" db="EMBL/GenBank/DDBJ databases">
        <title>Whole genome sequence of Oryza granulata.</title>
        <authorList>
            <person name="Li W."/>
        </authorList>
    </citation>
    <scope>NUCLEOTIDE SEQUENCE [LARGE SCALE GENOMIC DNA]</scope>
    <source>
        <strain evidence="9">cv. Menghai</strain>
        <tissue evidence="8">Leaf</tissue>
    </source>
</reference>
<dbReference type="PROSITE" id="PS50927">
    <property type="entry name" value="BULB_LECTIN"/>
    <property type="match status" value="1"/>
</dbReference>
<dbReference type="EC" id="2.7.11.1" evidence="2"/>
<evidence type="ECO:0000256" key="6">
    <source>
        <dbReference type="SAM" id="SignalP"/>
    </source>
</evidence>
<dbReference type="GO" id="GO:0051707">
    <property type="term" value="P:response to other organism"/>
    <property type="evidence" value="ECO:0007669"/>
    <property type="project" value="UniProtKB-ARBA"/>
</dbReference>
<comment type="catalytic activity">
    <reaction evidence="5">
        <text>L-seryl-[protein] + ATP = O-phospho-L-seryl-[protein] + ADP + H(+)</text>
        <dbReference type="Rhea" id="RHEA:17989"/>
        <dbReference type="Rhea" id="RHEA-COMP:9863"/>
        <dbReference type="Rhea" id="RHEA-COMP:11604"/>
        <dbReference type="ChEBI" id="CHEBI:15378"/>
        <dbReference type="ChEBI" id="CHEBI:29999"/>
        <dbReference type="ChEBI" id="CHEBI:30616"/>
        <dbReference type="ChEBI" id="CHEBI:83421"/>
        <dbReference type="ChEBI" id="CHEBI:456216"/>
        <dbReference type="EC" id="2.7.11.1"/>
    </reaction>
</comment>
<accession>A0A6G1DPI0</accession>
<evidence type="ECO:0000313" key="8">
    <source>
        <dbReference type="EMBL" id="KAF0913994.1"/>
    </source>
</evidence>
<protein>
    <recommendedName>
        <fullName evidence="2">non-specific serine/threonine protein kinase</fullName>
        <ecNumber evidence="2">2.7.11.1</ecNumber>
    </recommendedName>
</protein>
<evidence type="ECO:0000256" key="1">
    <source>
        <dbReference type="ARBA" id="ARBA00004479"/>
    </source>
</evidence>
<keyword evidence="6" id="KW-0732">Signal</keyword>
<dbReference type="GO" id="GO:0016020">
    <property type="term" value="C:membrane"/>
    <property type="evidence" value="ECO:0007669"/>
    <property type="project" value="UniProtKB-SubCell"/>
</dbReference>
<evidence type="ECO:0000313" key="9">
    <source>
        <dbReference type="Proteomes" id="UP000479710"/>
    </source>
</evidence>
<organism evidence="8 9">
    <name type="scientific">Oryza meyeriana var. granulata</name>
    <dbReference type="NCBI Taxonomy" id="110450"/>
    <lineage>
        <taxon>Eukaryota</taxon>
        <taxon>Viridiplantae</taxon>
        <taxon>Streptophyta</taxon>
        <taxon>Embryophyta</taxon>
        <taxon>Tracheophyta</taxon>
        <taxon>Spermatophyta</taxon>
        <taxon>Magnoliopsida</taxon>
        <taxon>Liliopsida</taxon>
        <taxon>Poales</taxon>
        <taxon>Poaceae</taxon>
        <taxon>BOP clade</taxon>
        <taxon>Oryzoideae</taxon>
        <taxon>Oryzeae</taxon>
        <taxon>Oryzinae</taxon>
        <taxon>Oryza</taxon>
        <taxon>Oryza meyeriana</taxon>
    </lineage>
</organism>
<sequence>MCSWRQFTLLLFIPCLSAAAVVDTQSTGESLTGDRTLVSEEGKFELGFFCPAGDSNYYVGIWYREIPGRTVIWVMNRDRPVAGPSSSELTVAQDGNLVLLLLKRNQRKETIWSSSSSTRTCNDEAAEAVLLDTGNPVLRCRKVGNSPAITWQSFDHPTDTLMPGAWIGLNKSTGEYQALRSWRTATDPSTGLYMDRVDPHGSGQYAFMWNVLG</sequence>
<dbReference type="SMART" id="SM00108">
    <property type="entry name" value="B_lectin"/>
    <property type="match status" value="1"/>
</dbReference>
<dbReference type="Gene3D" id="2.90.10.10">
    <property type="entry name" value="Bulb-type lectin domain"/>
    <property type="match status" value="1"/>
</dbReference>
<feature type="chain" id="PRO_5026273107" description="non-specific serine/threonine protein kinase" evidence="6">
    <location>
        <begin position="20"/>
        <end position="213"/>
    </location>
</feature>
<dbReference type="OrthoDB" id="4062651at2759"/>
<feature type="signal peptide" evidence="6">
    <location>
        <begin position="1"/>
        <end position="19"/>
    </location>
</feature>
<evidence type="ECO:0000256" key="3">
    <source>
        <dbReference type="ARBA" id="ARBA00023170"/>
    </source>
</evidence>
<keyword evidence="9" id="KW-1185">Reference proteome</keyword>
<proteinExistence type="predicted"/>
<evidence type="ECO:0000259" key="7">
    <source>
        <dbReference type="PROSITE" id="PS50927"/>
    </source>
</evidence>
<dbReference type="PANTHER" id="PTHR32444">
    <property type="entry name" value="BULB-TYPE LECTIN DOMAIN-CONTAINING PROTEIN"/>
    <property type="match status" value="1"/>
</dbReference>
<gene>
    <name evidence="8" type="ORF">E2562_026377</name>
</gene>
<evidence type="ECO:0000256" key="5">
    <source>
        <dbReference type="ARBA" id="ARBA00048679"/>
    </source>
</evidence>
<dbReference type="EMBL" id="SPHZ02000006">
    <property type="protein sequence ID" value="KAF0913994.1"/>
    <property type="molecule type" value="Genomic_DNA"/>
</dbReference>
<dbReference type="SUPFAM" id="SSF51110">
    <property type="entry name" value="alpha-D-mannose-specific plant lectins"/>
    <property type="match status" value="1"/>
</dbReference>
<dbReference type="InterPro" id="IPR001480">
    <property type="entry name" value="Bulb-type_lectin_dom"/>
</dbReference>
<evidence type="ECO:0000256" key="2">
    <source>
        <dbReference type="ARBA" id="ARBA00012513"/>
    </source>
</evidence>
<evidence type="ECO:0000256" key="4">
    <source>
        <dbReference type="ARBA" id="ARBA00047899"/>
    </source>
</evidence>
<comment type="caution">
    <text evidence="8">The sequence shown here is derived from an EMBL/GenBank/DDBJ whole genome shotgun (WGS) entry which is preliminary data.</text>
</comment>
<dbReference type="Proteomes" id="UP000479710">
    <property type="component" value="Unassembled WGS sequence"/>
</dbReference>
<dbReference type="PANTHER" id="PTHR32444:SF247">
    <property type="entry name" value="OS01G0958200 PROTEIN"/>
    <property type="match status" value="1"/>
</dbReference>
<name>A0A6G1DPI0_9ORYZ</name>
<dbReference type="Pfam" id="PF01453">
    <property type="entry name" value="B_lectin"/>
    <property type="match status" value="1"/>
</dbReference>
<dbReference type="GO" id="GO:0004674">
    <property type="term" value="F:protein serine/threonine kinase activity"/>
    <property type="evidence" value="ECO:0007669"/>
    <property type="project" value="UniProtKB-EC"/>
</dbReference>
<feature type="domain" description="Bulb-type lectin" evidence="7">
    <location>
        <begin position="22"/>
        <end position="151"/>
    </location>
</feature>
<dbReference type="CDD" id="cd00028">
    <property type="entry name" value="B_lectin"/>
    <property type="match status" value="1"/>
</dbReference>
<dbReference type="AlphaFoldDB" id="A0A6G1DPI0"/>
<comment type="catalytic activity">
    <reaction evidence="4">
        <text>L-threonyl-[protein] + ATP = O-phospho-L-threonyl-[protein] + ADP + H(+)</text>
        <dbReference type="Rhea" id="RHEA:46608"/>
        <dbReference type="Rhea" id="RHEA-COMP:11060"/>
        <dbReference type="Rhea" id="RHEA-COMP:11605"/>
        <dbReference type="ChEBI" id="CHEBI:15378"/>
        <dbReference type="ChEBI" id="CHEBI:30013"/>
        <dbReference type="ChEBI" id="CHEBI:30616"/>
        <dbReference type="ChEBI" id="CHEBI:61977"/>
        <dbReference type="ChEBI" id="CHEBI:456216"/>
        <dbReference type="EC" id="2.7.11.1"/>
    </reaction>
</comment>
<dbReference type="InterPro" id="IPR036426">
    <property type="entry name" value="Bulb-type_lectin_dom_sf"/>
</dbReference>
<keyword evidence="3" id="KW-0675">Receptor</keyword>